<organism evidence="2 3">
    <name type="scientific">Sporomusa acidovorans (strain ATCC 49682 / DSM 3132 / Mol)</name>
    <dbReference type="NCBI Taxonomy" id="1123286"/>
    <lineage>
        <taxon>Bacteria</taxon>
        <taxon>Bacillati</taxon>
        <taxon>Bacillota</taxon>
        <taxon>Negativicutes</taxon>
        <taxon>Selenomonadales</taxon>
        <taxon>Sporomusaceae</taxon>
        <taxon>Sporomusa</taxon>
    </lineage>
</organism>
<keyword evidence="3" id="KW-1185">Reference proteome</keyword>
<evidence type="ECO:0000313" key="2">
    <source>
        <dbReference type="EMBL" id="XFO73414.1"/>
    </source>
</evidence>
<feature type="region of interest" description="Disordered" evidence="1">
    <location>
        <begin position="1"/>
        <end position="60"/>
    </location>
</feature>
<dbReference type="RefSeq" id="WP_093797765.1">
    <property type="nucleotide sequence ID" value="NZ_CP155571.1"/>
</dbReference>
<dbReference type="EMBL" id="CP155571">
    <property type="protein sequence ID" value="XFO73414.1"/>
    <property type="molecule type" value="Genomic_DNA"/>
</dbReference>
<evidence type="ECO:0000313" key="3">
    <source>
        <dbReference type="Proteomes" id="UP000216052"/>
    </source>
</evidence>
<name>A0ABZ3J4W7_SPOA4</name>
<feature type="compositionally biased region" description="Basic and acidic residues" evidence="1">
    <location>
        <begin position="39"/>
        <end position="51"/>
    </location>
</feature>
<gene>
    <name evidence="2" type="ORF">SPACI_035000</name>
</gene>
<sequence length="60" mass="6612">MMLKTVYGPPPANAERIEAAEPEGENCICEETSKNGSVKPEKHFVKEHDNRLQLSGTSRG</sequence>
<proteinExistence type="predicted"/>
<accession>A0ABZ3J4W7</accession>
<protein>
    <submittedName>
        <fullName evidence="2">Uncharacterized protein</fullName>
    </submittedName>
</protein>
<dbReference type="Proteomes" id="UP000216052">
    <property type="component" value="Chromosome"/>
</dbReference>
<evidence type="ECO:0000256" key="1">
    <source>
        <dbReference type="SAM" id="MobiDB-lite"/>
    </source>
</evidence>
<reference evidence="2" key="1">
    <citation type="submission" date="2024-05" db="EMBL/GenBank/DDBJ databases">
        <title>Isolation and characterization of Sporomusa carbonis sp. nov., a carboxydotrophic hydrogenogen in the genus of Sporomusa isolated from a charcoal burning pile.</title>
        <authorList>
            <person name="Boeer T."/>
            <person name="Rosenbaum F."/>
            <person name="Eysell L."/>
            <person name="Mueller V."/>
            <person name="Daniel R."/>
            <person name="Poehlein A."/>
        </authorList>
    </citation>
    <scope>NUCLEOTIDE SEQUENCE [LARGE SCALE GENOMIC DNA]</scope>
    <source>
        <strain evidence="2">DSM 3132</strain>
    </source>
</reference>